<sequence length="581" mass="66801">MLRNQKPQDSIKLKSFKNPNANSTPNWRTRINQTQLVSQASSIILQRHSKLWAPLLKPFKLSSNFSPALFHQILNKIQTHPKICFTFFKWAKKTLDFKPDPSAQCRMVRILFGSGLSQLGRPILDSVVQNHSPAKIVPLLNQSDKFADLQTISPILNSVIDFYCSRQMYLQSLEVYSLGKHYGFDLSVESCNALLNLLGEKNELRLAWCCYASFIRNGIIGDEFTWSVISRVLHKNGKFERISRILDMGIYNPGMFDLMIDGYSRRGDFVAAFNYLNTLCAKGIEPSFITYSSILDGACKYQDQEVIENVMSLMVVKGHIAKFSISDYDFIIEKLCDMKRTFAMDLFFKRAQDEKIELQPSTYECMIRALLSDNGRLEDAIELYIVMQEKNISVSESCFNELVVVLCRENPSRKISNLLVDIIRRGFVSAANELSTYVSKQCAQGRWREAEMLFDSIIDQGCLLDSIACGYFVRRFCSTRQIDKAIGLQRKLEGLKGNLETATYNVLLAALFRGKRIEEMIKVFDYMRVCERLKSESYSIMIKGLCDEKEMRKAMELHDEMLELGLKPDQRTYKRLIFGFK</sequence>
<organism evidence="4 5">
    <name type="scientific">Castilleja foliolosa</name>
    <dbReference type="NCBI Taxonomy" id="1961234"/>
    <lineage>
        <taxon>Eukaryota</taxon>
        <taxon>Viridiplantae</taxon>
        <taxon>Streptophyta</taxon>
        <taxon>Embryophyta</taxon>
        <taxon>Tracheophyta</taxon>
        <taxon>Spermatophyta</taxon>
        <taxon>Magnoliopsida</taxon>
        <taxon>eudicotyledons</taxon>
        <taxon>Gunneridae</taxon>
        <taxon>Pentapetalae</taxon>
        <taxon>asterids</taxon>
        <taxon>lamiids</taxon>
        <taxon>Lamiales</taxon>
        <taxon>Orobanchaceae</taxon>
        <taxon>Pedicularideae</taxon>
        <taxon>Castillejinae</taxon>
        <taxon>Castilleja</taxon>
    </lineage>
</organism>
<protein>
    <recommendedName>
        <fullName evidence="6">Pentatricopeptide repeat-containing protein</fullName>
    </recommendedName>
</protein>
<evidence type="ECO:0008006" key="6">
    <source>
        <dbReference type="Google" id="ProtNLM"/>
    </source>
</evidence>
<dbReference type="PANTHER" id="PTHR47932:SF7">
    <property type="entry name" value="PENTATRICOPEPTIDE (PPR) REPEAT PROTEIN"/>
    <property type="match status" value="1"/>
</dbReference>
<feature type="compositionally biased region" description="Polar residues" evidence="3">
    <location>
        <begin position="17"/>
        <end position="26"/>
    </location>
</feature>
<proteinExistence type="predicted"/>
<evidence type="ECO:0000313" key="5">
    <source>
        <dbReference type="Proteomes" id="UP001632038"/>
    </source>
</evidence>
<evidence type="ECO:0000256" key="2">
    <source>
        <dbReference type="PROSITE-ProRule" id="PRU00708"/>
    </source>
</evidence>
<evidence type="ECO:0000256" key="3">
    <source>
        <dbReference type="SAM" id="MobiDB-lite"/>
    </source>
</evidence>
<dbReference type="NCBIfam" id="TIGR00756">
    <property type="entry name" value="PPR"/>
    <property type="match status" value="3"/>
</dbReference>
<evidence type="ECO:0000256" key="1">
    <source>
        <dbReference type="ARBA" id="ARBA00022737"/>
    </source>
</evidence>
<dbReference type="InterPro" id="IPR011990">
    <property type="entry name" value="TPR-like_helical_dom_sf"/>
</dbReference>
<dbReference type="PANTHER" id="PTHR47932">
    <property type="entry name" value="ATPASE EXPRESSION PROTEIN 3"/>
    <property type="match status" value="1"/>
</dbReference>
<keyword evidence="5" id="KW-1185">Reference proteome</keyword>
<dbReference type="Gene3D" id="1.25.40.10">
    <property type="entry name" value="Tetratricopeptide repeat domain"/>
    <property type="match status" value="4"/>
</dbReference>
<feature type="repeat" description="PPR" evidence="2">
    <location>
        <begin position="252"/>
        <end position="286"/>
    </location>
</feature>
<feature type="repeat" description="PPR" evidence="2">
    <location>
        <begin position="534"/>
        <end position="568"/>
    </location>
</feature>
<dbReference type="AlphaFoldDB" id="A0ABD3CE35"/>
<feature type="region of interest" description="Disordered" evidence="3">
    <location>
        <begin position="1"/>
        <end position="26"/>
    </location>
</feature>
<feature type="repeat" description="PPR" evidence="2">
    <location>
        <begin position="359"/>
        <end position="394"/>
    </location>
</feature>
<dbReference type="EMBL" id="JAVIJP010000039">
    <property type="protein sequence ID" value="KAL3627559.1"/>
    <property type="molecule type" value="Genomic_DNA"/>
</dbReference>
<accession>A0ABD3CE35</accession>
<name>A0ABD3CE35_9LAMI</name>
<dbReference type="InterPro" id="IPR002885">
    <property type="entry name" value="PPR_rpt"/>
</dbReference>
<dbReference type="Pfam" id="PF13041">
    <property type="entry name" value="PPR_2"/>
    <property type="match status" value="2"/>
</dbReference>
<dbReference type="Pfam" id="PF01535">
    <property type="entry name" value="PPR"/>
    <property type="match status" value="3"/>
</dbReference>
<dbReference type="Proteomes" id="UP001632038">
    <property type="component" value="Unassembled WGS sequence"/>
</dbReference>
<reference evidence="5" key="1">
    <citation type="journal article" date="2024" name="IScience">
        <title>Strigolactones Initiate the Formation of Haustorium-like Structures in Castilleja.</title>
        <authorList>
            <person name="Buerger M."/>
            <person name="Peterson D."/>
            <person name="Chory J."/>
        </authorList>
    </citation>
    <scope>NUCLEOTIDE SEQUENCE [LARGE SCALE GENOMIC DNA]</scope>
</reference>
<comment type="caution">
    <text evidence="4">The sequence shown here is derived from an EMBL/GenBank/DDBJ whole genome shotgun (WGS) entry which is preliminary data.</text>
</comment>
<evidence type="ECO:0000313" key="4">
    <source>
        <dbReference type="EMBL" id="KAL3627559.1"/>
    </source>
</evidence>
<keyword evidence="1" id="KW-0677">Repeat</keyword>
<gene>
    <name evidence="4" type="ORF">CASFOL_028922</name>
</gene>
<dbReference type="PROSITE" id="PS51375">
    <property type="entry name" value="PPR"/>
    <property type="match status" value="3"/>
</dbReference>